<reference evidence="1 2" key="1">
    <citation type="submission" date="2018-11" db="EMBL/GenBank/DDBJ databases">
        <authorList>
            <consortium name="Pathogen Informatics"/>
        </authorList>
    </citation>
    <scope>NUCLEOTIDE SEQUENCE [LARGE SCALE GENOMIC DNA]</scope>
</reference>
<protein>
    <submittedName>
        <fullName evidence="1">Uncharacterized protein</fullName>
    </submittedName>
</protein>
<proteinExistence type="predicted"/>
<keyword evidence="2" id="KW-1185">Reference proteome</keyword>
<organism evidence="1 2">
    <name type="scientific">Cylicostephanus goldi</name>
    <name type="common">Nematode worm</name>
    <dbReference type="NCBI Taxonomy" id="71465"/>
    <lineage>
        <taxon>Eukaryota</taxon>
        <taxon>Metazoa</taxon>
        <taxon>Ecdysozoa</taxon>
        <taxon>Nematoda</taxon>
        <taxon>Chromadorea</taxon>
        <taxon>Rhabditida</taxon>
        <taxon>Rhabditina</taxon>
        <taxon>Rhabditomorpha</taxon>
        <taxon>Strongyloidea</taxon>
        <taxon>Strongylidae</taxon>
        <taxon>Cylicostephanus</taxon>
    </lineage>
</organism>
<feature type="non-terminal residue" evidence="1">
    <location>
        <position position="82"/>
    </location>
</feature>
<evidence type="ECO:0000313" key="2">
    <source>
        <dbReference type="Proteomes" id="UP000271889"/>
    </source>
</evidence>
<evidence type="ECO:0000313" key="1">
    <source>
        <dbReference type="EMBL" id="VDK63016.1"/>
    </source>
</evidence>
<gene>
    <name evidence="1" type="ORF">CGOC_LOCUS5612</name>
</gene>
<accession>A0A3P6RM54</accession>
<dbReference type="EMBL" id="UYRV01017285">
    <property type="protein sequence ID" value="VDK63016.1"/>
    <property type="molecule type" value="Genomic_DNA"/>
</dbReference>
<dbReference type="OrthoDB" id="10258882at2759"/>
<sequence>MAGKEANAWKIWKQLFCGDLADAKFVPGQVLDLLSSIKEKQILKEVLSWMLSKYPDECLKVILNSSCLNQSETKSLLEGDAK</sequence>
<name>A0A3P6RM54_CYLGO</name>
<dbReference type="Proteomes" id="UP000271889">
    <property type="component" value="Unassembled WGS sequence"/>
</dbReference>
<dbReference type="AlphaFoldDB" id="A0A3P6RM54"/>